<dbReference type="EMBL" id="QWGR01000008">
    <property type="protein sequence ID" value="RIJ47352.1"/>
    <property type="molecule type" value="Genomic_DNA"/>
</dbReference>
<gene>
    <name evidence="1" type="ORF">D1614_14640</name>
</gene>
<organism evidence="1 2">
    <name type="scientific">Maribellus luteus</name>
    <dbReference type="NCBI Taxonomy" id="2305463"/>
    <lineage>
        <taxon>Bacteria</taxon>
        <taxon>Pseudomonadati</taxon>
        <taxon>Bacteroidota</taxon>
        <taxon>Bacteroidia</taxon>
        <taxon>Marinilabiliales</taxon>
        <taxon>Prolixibacteraceae</taxon>
        <taxon>Maribellus</taxon>
    </lineage>
</organism>
<protein>
    <submittedName>
        <fullName evidence="1">Uncharacterized protein</fullName>
    </submittedName>
</protein>
<accession>A0A399SXH8</accession>
<reference evidence="1 2" key="1">
    <citation type="submission" date="2018-08" db="EMBL/GenBank/DDBJ databases">
        <title>Pallidiluteibacterium maritimus gen. nov., sp. nov., isolated from coastal sediment.</title>
        <authorList>
            <person name="Zhou L.Y."/>
        </authorList>
    </citation>
    <scope>NUCLEOTIDE SEQUENCE [LARGE SCALE GENOMIC DNA]</scope>
    <source>
        <strain evidence="1 2">XSD2</strain>
    </source>
</reference>
<evidence type="ECO:0000313" key="2">
    <source>
        <dbReference type="Proteomes" id="UP000265926"/>
    </source>
</evidence>
<dbReference type="AlphaFoldDB" id="A0A399SXH8"/>
<sequence length="178" mass="20107">MKTRNNVQKAVTKTMAVIMSLVLLSITVNAQEFWKNILRNNSFSQIAYAMAEESTEATIYPTEAVVADYADMASLFVAEAEPSLQVESWMLDVNRFSATTSILTETESALELEDWMVNESFFSNTASLLTVDKDTALELEGWMTDEANFKTGTLKVENEVESKLEVKDWMTNNLAWKF</sequence>
<keyword evidence="2" id="KW-1185">Reference proteome</keyword>
<comment type="caution">
    <text evidence="1">The sequence shown here is derived from an EMBL/GenBank/DDBJ whole genome shotgun (WGS) entry which is preliminary data.</text>
</comment>
<dbReference type="Proteomes" id="UP000265926">
    <property type="component" value="Unassembled WGS sequence"/>
</dbReference>
<evidence type="ECO:0000313" key="1">
    <source>
        <dbReference type="EMBL" id="RIJ47352.1"/>
    </source>
</evidence>
<proteinExistence type="predicted"/>
<dbReference type="RefSeq" id="WP_119438710.1">
    <property type="nucleotide sequence ID" value="NZ_QWGR01000008.1"/>
</dbReference>
<dbReference type="OrthoDB" id="1122082at2"/>
<name>A0A399SXH8_9BACT</name>